<gene>
    <name evidence="1" type="ORF">V1525DRAFT_434679</name>
</gene>
<evidence type="ECO:0000313" key="1">
    <source>
        <dbReference type="EMBL" id="KAK9235423.1"/>
    </source>
</evidence>
<accession>A0ACC3SUT1</accession>
<name>A0ACC3SUT1_LIPKO</name>
<dbReference type="Proteomes" id="UP001433508">
    <property type="component" value="Unassembled WGS sequence"/>
</dbReference>
<evidence type="ECO:0000313" key="2">
    <source>
        <dbReference type="Proteomes" id="UP001433508"/>
    </source>
</evidence>
<reference evidence="2" key="1">
    <citation type="journal article" date="2024" name="Front. Bioeng. Biotechnol.">
        <title>Genome-scale model development and genomic sequencing of the oleaginous clade Lipomyces.</title>
        <authorList>
            <person name="Czajka J.J."/>
            <person name="Han Y."/>
            <person name="Kim J."/>
            <person name="Mondo S.J."/>
            <person name="Hofstad B.A."/>
            <person name="Robles A."/>
            <person name="Haridas S."/>
            <person name="Riley R."/>
            <person name="LaButti K."/>
            <person name="Pangilinan J."/>
            <person name="Andreopoulos W."/>
            <person name="Lipzen A."/>
            <person name="Yan J."/>
            <person name="Wang M."/>
            <person name="Ng V."/>
            <person name="Grigoriev I.V."/>
            <person name="Spatafora J.W."/>
            <person name="Magnuson J.K."/>
            <person name="Baker S.E."/>
            <person name="Pomraning K.R."/>
        </authorList>
    </citation>
    <scope>NUCLEOTIDE SEQUENCE [LARGE SCALE GENOMIC DNA]</scope>
    <source>
        <strain evidence="2">CBS 7786</strain>
    </source>
</reference>
<protein>
    <submittedName>
        <fullName evidence="1">Zinc finger, MYND-type</fullName>
    </submittedName>
</protein>
<proteinExistence type="predicted"/>
<keyword evidence="2" id="KW-1185">Reference proteome</keyword>
<organism evidence="1 2">
    <name type="scientific">Lipomyces kononenkoae</name>
    <name type="common">Yeast</name>
    <dbReference type="NCBI Taxonomy" id="34357"/>
    <lineage>
        <taxon>Eukaryota</taxon>
        <taxon>Fungi</taxon>
        <taxon>Dikarya</taxon>
        <taxon>Ascomycota</taxon>
        <taxon>Saccharomycotina</taxon>
        <taxon>Lipomycetes</taxon>
        <taxon>Lipomycetales</taxon>
        <taxon>Lipomycetaceae</taxon>
        <taxon>Lipomyces</taxon>
    </lineage>
</organism>
<sequence>MDDITKFAQQLGLSGEQDPIAEEACLNCRKSAISLNQPLKRCGNCRVAMYCSQDCQKANWKSHKRQCASSTQKQAKQGPSQGQKGEFNATLSGLMQAADGKYLHGLSEDDAYSAIIDSYRLRVEDDYVYGQGVSGLYADEDPFPDFQEYLSLAEERGVMPPWWNTEKRRECERRSNGADWSNIFYAVEKSDIIDHYKDSLMPMKLRMVAEKVYGTRVGT</sequence>
<comment type="caution">
    <text evidence="1">The sequence shown here is derived from an EMBL/GenBank/DDBJ whole genome shotgun (WGS) entry which is preliminary data.</text>
</comment>
<dbReference type="EMBL" id="MU971416">
    <property type="protein sequence ID" value="KAK9235423.1"/>
    <property type="molecule type" value="Genomic_DNA"/>
</dbReference>